<proteinExistence type="predicted"/>
<dbReference type="CDD" id="cd07440">
    <property type="entry name" value="RGS"/>
    <property type="match status" value="1"/>
</dbReference>
<dbReference type="Gene3D" id="1.10.167.10">
    <property type="entry name" value="Regulator of G-protein Signalling 4, domain 2"/>
    <property type="match status" value="1"/>
</dbReference>
<dbReference type="InterPro" id="IPR036305">
    <property type="entry name" value="RGS_sf"/>
</dbReference>
<dbReference type="AlphaFoldDB" id="A0A179G353"/>
<name>A0A179G353_PURLI</name>
<dbReference type="SUPFAM" id="SSF48097">
    <property type="entry name" value="Regulator of G-protein signaling, RGS"/>
    <property type="match status" value="1"/>
</dbReference>
<dbReference type="OMA" id="WPPWGRQ"/>
<feature type="domain" description="RGS" evidence="1">
    <location>
        <begin position="63"/>
        <end position="173"/>
    </location>
</feature>
<sequence length="247" mass="27428">MPVSLTRVLDSCCGLFQYLLLTHTYSQCYSAYCEARSSMAVTPPTLSTILLDAAPPPWTLNAFTGYLSEKHCMELLEFLRDSQRYSELYEQLKVEQPPSAESLEQIQGWWKYLMQVYITPSAPRQINIPSAVQDSLLRTSCDSIPPDSSELDDVCRMVCELLNESVLIPFLQSIGDAQVEGDGHVADQRPPTTTAVMSADHSSGGCLGSEVDSSTRRLVLGYPLRISHGNLQMLVDACNRDVEKRGK</sequence>
<dbReference type="InterPro" id="IPR044926">
    <property type="entry name" value="RGS_subdomain_2"/>
</dbReference>
<dbReference type="EMBL" id="LSBI01000019">
    <property type="protein sequence ID" value="OAQ71888.1"/>
    <property type="molecule type" value="Genomic_DNA"/>
</dbReference>
<organism evidence="2 3">
    <name type="scientific">Purpureocillium lilacinum</name>
    <name type="common">Paecilomyces lilacinus</name>
    <dbReference type="NCBI Taxonomy" id="33203"/>
    <lineage>
        <taxon>Eukaryota</taxon>
        <taxon>Fungi</taxon>
        <taxon>Dikarya</taxon>
        <taxon>Ascomycota</taxon>
        <taxon>Pezizomycotina</taxon>
        <taxon>Sordariomycetes</taxon>
        <taxon>Hypocreomycetidae</taxon>
        <taxon>Hypocreales</taxon>
        <taxon>Ophiocordycipitaceae</taxon>
        <taxon>Purpureocillium</taxon>
    </lineage>
</organism>
<dbReference type="SMART" id="SM00315">
    <property type="entry name" value="RGS"/>
    <property type="match status" value="1"/>
</dbReference>
<dbReference type="PROSITE" id="PS50132">
    <property type="entry name" value="RGS"/>
    <property type="match status" value="1"/>
</dbReference>
<dbReference type="InterPro" id="IPR016137">
    <property type="entry name" value="RGS"/>
</dbReference>
<protein>
    <submittedName>
        <fullName evidence="2">Regulator of G protein signaling domain-containing protein</fullName>
    </submittedName>
</protein>
<dbReference type="Proteomes" id="UP000078340">
    <property type="component" value="Unassembled WGS sequence"/>
</dbReference>
<evidence type="ECO:0000313" key="2">
    <source>
        <dbReference type="EMBL" id="OAQ71888.1"/>
    </source>
</evidence>
<comment type="caution">
    <text evidence="2">The sequence shown here is derived from an EMBL/GenBank/DDBJ whole genome shotgun (WGS) entry which is preliminary data.</text>
</comment>
<evidence type="ECO:0000313" key="3">
    <source>
        <dbReference type="Proteomes" id="UP000078340"/>
    </source>
</evidence>
<evidence type="ECO:0000259" key="1">
    <source>
        <dbReference type="PROSITE" id="PS50132"/>
    </source>
</evidence>
<gene>
    <name evidence="2" type="ORF">VFPFJ_10975</name>
</gene>
<accession>A0A179G353</accession>
<dbReference type="Pfam" id="PF00615">
    <property type="entry name" value="RGS"/>
    <property type="match status" value="1"/>
</dbReference>
<reference evidence="2 3" key="1">
    <citation type="submission" date="2016-02" db="EMBL/GenBank/DDBJ databases">
        <title>Biosynthesis of antibiotic leucinostatins and their inhibition on Phytophthora in bio-control Purpureocillium lilacinum.</title>
        <authorList>
            <person name="Wang G."/>
            <person name="Liu Z."/>
            <person name="Lin R."/>
            <person name="Li E."/>
            <person name="Mao Z."/>
            <person name="Ling J."/>
            <person name="Yin W."/>
            <person name="Xie B."/>
        </authorList>
    </citation>
    <scope>NUCLEOTIDE SEQUENCE [LARGE SCALE GENOMIC DNA]</scope>
    <source>
        <strain evidence="2">PLFJ-1</strain>
    </source>
</reference>